<dbReference type="Proteomes" id="UP000466646">
    <property type="component" value="Unassembled WGS sequence"/>
</dbReference>
<dbReference type="EMBL" id="WPVZ01000988">
    <property type="protein sequence ID" value="MVL47253.1"/>
    <property type="molecule type" value="Genomic_DNA"/>
</dbReference>
<dbReference type="EMBL" id="JAIUEN010000023">
    <property type="protein sequence ID" value="MCE3361520.1"/>
    <property type="molecule type" value="Genomic_DNA"/>
</dbReference>
<reference evidence="7" key="1">
    <citation type="journal article" date="2015" name="J. Infect. Dis.">
        <title>Parallel Epidemics of Community-Associated Methicillin-Resistant Staphylococcus aureus USA300 Infection in North and South America.</title>
        <authorList>
            <person name="Planet P.J."/>
            <person name="Diaz L."/>
            <person name="Kolokotronis S.O."/>
            <person name="Narechania A."/>
            <person name="Reyes J."/>
            <person name="Xing G."/>
            <person name="Rincon S."/>
            <person name="Smith H."/>
            <person name="Panesso D."/>
            <person name="Ryan C."/>
            <person name="Smith D.P."/>
            <person name="Guzman M."/>
            <person name="Zurita J."/>
            <person name="Sebra R."/>
            <person name="Deikus G."/>
            <person name="Nolan R.L."/>
            <person name="Tenover F.C."/>
            <person name="Weinstock G.M."/>
            <person name="Robinson D.A."/>
            <person name="Arias C.A."/>
        </authorList>
    </citation>
    <scope>NUCLEOTIDE SEQUENCE</scope>
    <source>
        <strain evidence="7">CA15</strain>
        <strain evidence="8">M121</strain>
    </source>
</reference>
<dbReference type="Proteomes" id="UP000254502">
    <property type="component" value="Unassembled WGS sequence"/>
</dbReference>
<evidence type="ECO:0000313" key="24">
    <source>
        <dbReference type="Proteomes" id="UP000471199"/>
    </source>
</evidence>
<evidence type="ECO:0000313" key="11">
    <source>
        <dbReference type="EMBL" id="MVK35666.1"/>
    </source>
</evidence>
<organism evidence="13 25">
    <name type="scientific">Staphylococcus aureus</name>
    <dbReference type="NCBI Taxonomy" id="1280"/>
    <lineage>
        <taxon>Bacteria</taxon>
        <taxon>Bacillati</taxon>
        <taxon>Bacillota</taxon>
        <taxon>Bacilli</taxon>
        <taxon>Bacillales</taxon>
        <taxon>Staphylococcaceae</taxon>
        <taxon>Staphylococcus</taxon>
    </lineage>
</organism>
<reference evidence="15 21" key="7">
    <citation type="submission" date="2018-11" db="EMBL/GenBank/DDBJ databases">
        <title>Genomic profiling of Staphylococcus species from a Poultry farm system in KwaZulu-Natal, South Africa.</title>
        <authorList>
            <person name="Amoako D.G."/>
            <person name="Somboro A.M."/>
            <person name="Abia A.L.K."/>
            <person name="Bester L.A."/>
            <person name="Essack S.Y."/>
        </authorList>
    </citation>
    <scope>NUCLEOTIDE SEQUENCE [LARGE SCALE GENOMIC DNA]</scope>
    <source>
        <strain evidence="15 21">SA12</strain>
    </source>
</reference>
<evidence type="ECO:0000256" key="2">
    <source>
        <dbReference type="ARBA" id="ARBA00022525"/>
    </source>
</evidence>
<dbReference type="GeneID" id="66838591"/>
<dbReference type="Proteomes" id="UP000217245">
    <property type="component" value="Chromosome"/>
</dbReference>
<dbReference type="Proteomes" id="UP000294017">
    <property type="component" value="Unassembled WGS sequence"/>
</dbReference>
<protein>
    <submittedName>
        <fullName evidence="16">EsaC protein within ESAT-6 gene cluster</fullName>
    </submittedName>
    <submittedName>
        <fullName evidence="13">Type VII secretion substrate EsaC</fullName>
    </submittedName>
    <submittedName>
        <fullName evidence="5 7">protein EsaC</fullName>
    </submittedName>
</protein>
<dbReference type="SMR" id="A0A0H2GBN6"/>
<evidence type="ECO:0000256" key="4">
    <source>
        <dbReference type="ARBA" id="ARBA00093779"/>
    </source>
</evidence>
<keyword evidence="2" id="KW-0964">Secreted</keyword>
<evidence type="ECO:0000313" key="12">
    <source>
        <dbReference type="EMBL" id="MVL47253.1"/>
    </source>
</evidence>
<evidence type="ECO:0000313" key="15">
    <source>
        <dbReference type="EMBL" id="RZI07734.1"/>
    </source>
</evidence>
<dbReference type="Proteomes" id="UP000471199">
    <property type="component" value="Unassembled WGS sequence"/>
</dbReference>
<dbReference type="EMBL" id="LFVP01000003">
    <property type="protein sequence ID" value="KSA80330.1"/>
    <property type="molecule type" value="Genomic_DNA"/>
</dbReference>
<sequence>MNFNDIETMVKSKFKDIKKHAEEIAHEIEVRSGYLRKAEQYKRLEFNLSFALDDIESTAKDVQTAKSSANKDSVTVKGKAPNTLYIEKRNLMKQKLEMLGEDIDKNKESLQKAKEIAGEKASEYFNKAMN</sequence>
<reference evidence="10" key="11">
    <citation type="journal article" date="2021" name="Front Med (Lausanne)">
        <title>The Prevalence and Determinants of Fusidic Acid Resistance Among Methicillin-Resistant Staphylococcus aureus Clinical Isolates in China.</title>
        <authorList>
            <person name="Zhao H."/>
            <person name="Wang X."/>
            <person name="Wang B."/>
            <person name="Xu Y."/>
            <person name="Rao L."/>
            <person name="Wan B."/>
            <person name="Guo Y."/>
            <person name="Wu X."/>
            <person name="Yu J."/>
            <person name="Chen L."/>
            <person name="Li M."/>
            <person name="Yu F."/>
        </authorList>
    </citation>
    <scope>NUCLEOTIDE SEQUENCE</scope>
    <source>
        <strain evidence="10">NC-4</strain>
    </source>
</reference>
<evidence type="ECO:0000313" key="5">
    <source>
        <dbReference type="EMBL" id="ATC70327.1"/>
    </source>
</evidence>
<dbReference type="RefSeq" id="WP_001010289.1">
    <property type="nucleotide sequence ID" value="NZ_AP014921.1"/>
</dbReference>
<proteinExistence type="inferred from homology"/>
<dbReference type="Proteomes" id="UP000478867">
    <property type="component" value="Unassembled WGS sequence"/>
</dbReference>
<evidence type="ECO:0000313" key="7">
    <source>
        <dbReference type="EMBL" id="KMR36406.1"/>
    </source>
</evidence>
<dbReference type="Proteomes" id="UP000039437">
    <property type="component" value="Unassembled WGS sequence"/>
</dbReference>
<evidence type="ECO:0000313" key="19">
    <source>
        <dbReference type="Proteomes" id="UP000217245"/>
    </source>
</evidence>
<dbReference type="PATRIC" id="fig|1280.3350.peg.269"/>
<reference evidence="5 19" key="5">
    <citation type="submission" date="2017-09" db="EMBL/GenBank/DDBJ databases">
        <title>A single nucleotide polymorphism in the Staphylococcus aureus virulence regulator SaeR abolishes pathogenesis.</title>
        <authorList>
            <person name="Copin R.J."/>
            <person name="Sause W."/>
            <person name="Shopsin B."/>
            <person name="Torres V.J."/>
        </authorList>
    </citation>
    <scope>NUCLEOTIDE SEQUENCE [LARGE SCALE GENOMIC DNA]</scope>
    <source>
        <strain evidence="19">Newman</strain>
        <strain evidence="5">Newman_D2C</strain>
    </source>
</reference>
<dbReference type="EMBL" id="WPTS01000035">
    <property type="protein sequence ID" value="MVK35666.1"/>
    <property type="molecule type" value="Genomic_DNA"/>
</dbReference>
<reference evidence="9" key="3">
    <citation type="submission" date="2015-06" db="EMBL/GenBank/DDBJ databases">
        <authorList>
            <person name="Diene S.M."/>
            <person name="Von Dach E."/>
            <person name="Fankhauser C."/>
            <person name="Schrenzel J."/>
            <person name="Harbarth S."/>
            <person name="Francois P."/>
        </authorList>
    </citation>
    <scope>NUCLEOTIDE SEQUENCE</scope>
    <source>
        <strain evidence="9">MRSA_S26</strain>
    </source>
</reference>
<evidence type="ECO:0000313" key="13">
    <source>
        <dbReference type="EMBL" id="MVM10966.1"/>
    </source>
</evidence>
<evidence type="ECO:0000313" key="8">
    <source>
        <dbReference type="EMBL" id="KMR57145.1"/>
    </source>
</evidence>
<evidence type="ECO:0000313" key="9">
    <source>
        <dbReference type="EMBL" id="KSA80330.1"/>
    </source>
</evidence>
<dbReference type="EMBL" id="WPXC01000017">
    <property type="protein sequence ID" value="MVM10966.1"/>
    <property type="molecule type" value="Genomic_DNA"/>
</dbReference>
<evidence type="ECO:0000256" key="1">
    <source>
        <dbReference type="ARBA" id="ARBA00004613"/>
    </source>
</evidence>
<evidence type="ECO:0000313" key="6">
    <source>
        <dbReference type="EMBL" id="CRI22855.1"/>
    </source>
</evidence>
<evidence type="ECO:0000313" key="25">
    <source>
        <dbReference type="Proteomes" id="UP000478867"/>
    </source>
</evidence>
<dbReference type="InterPro" id="IPR058928">
    <property type="entry name" value="EsxC"/>
</dbReference>
<dbReference type="EMBL" id="RQTF01000073">
    <property type="protein sequence ID" value="RZI07734.1"/>
    <property type="molecule type" value="Genomic_DNA"/>
</dbReference>
<evidence type="ECO:0000313" key="21">
    <source>
        <dbReference type="Proteomes" id="UP000294017"/>
    </source>
</evidence>
<reference evidence="16 20" key="6">
    <citation type="submission" date="2018-06" db="EMBL/GenBank/DDBJ databases">
        <authorList>
            <consortium name="Pathogen Informatics"/>
            <person name="Doyle S."/>
        </authorList>
    </citation>
    <scope>NUCLEOTIDE SEQUENCE [LARGE SCALE GENOMIC DNA]</scope>
    <source>
        <strain evidence="16 20">NCTC5664</strain>
    </source>
</reference>
<accession>A0A0H2GBN6</accession>
<evidence type="ECO:0000313" key="17">
    <source>
        <dbReference type="EMBL" id="VDY47233.1"/>
    </source>
</evidence>
<dbReference type="Proteomes" id="UP001200271">
    <property type="component" value="Unassembled WGS sequence"/>
</dbReference>
<gene>
    <name evidence="13" type="primary">esaC</name>
    <name evidence="16" type="synonym">esaC_1</name>
    <name evidence="9" type="ORF">ACR79_05955</name>
    <name evidence="6" type="ORF">BN1321_80010</name>
    <name evidence="5" type="ORF">CNH36_01270</name>
    <name evidence="15" type="ORF">EIH03_04955</name>
    <name evidence="8" type="ORF">EP54_07465</name>
    <name evidence="7" type="ORF">EQ90_08960</name>
    <name evidence="11" type="ORF">GO814_11005</name>
    <name evidence="12" type="ORF">GO941_17620</name>
    <name evidence="13" type="ORF">GO942_09705</name>
    <name evidence="14" type="ORF">GZ130_01675</name>
    <name evidence="10" type="ORF">LB359_04010</name>
    <name evidence="16" type="ORF">NCTC5664_00551</name>
    <name evidence="17" type="ORF">NCTC8317_00239</name>
</gene>
<accession>A0A1E8XA53</accession>
<dbReference type="EMBL" id="LALJ01000016">
    <property type="protein sequence ID" value="KMR36406.1"/>
    <property type="molecule type" value="Genomic_DNA"/>
</dbReference>
<dbReference type="EMBL" id="LALQ01000027">
    <property type="protein sequence ID" value="KMR57145.1"/>
    <property type="molecule type" value="Genomic_DNA"/>
</dbReference>
<reference evidence="10" key="12">
    <citation type="submission" date="2023-08" db="EMBL/GenBank/DDBJ databases">
        <authorList>
            <person name="Zhao H."/>
            <person name="Wang X."/>
        </authorList>
    </citation>
    <scope>NUCLEOTIDE SEQUENCE</scope>
    <source>
        <strain evidence="10">NC-4</strain>
    </source>
</reference>
<evidence type="ECO:0000313" key="20">
    <source>
        <dbReference type="Proteomes" id="UP000254502"/>
    </source>
</evidence>
<evidence type="ECO:0000313" key="10">
    <source>
        <dbReference type="EMBL" id="MCE3361520.1"/>
    </source>
</evidence>
<evidence type="ECO:0000313" key="22">
    <source>
        <dbReference type="Proteomes" id="UP000434412"/>
    </source>
</evidence>
<evidence type="ECO:0000313" key="14">
    <source>
        <dbReference type="EMBL" id="NDP55302.1"/>
    </source>
</evidence>
<reference evidence="6 18" key="2">
    <citation type="submission" date="2015-04" db="EMBL/GenBank/DDBJ databases">
        <authorList>
            <person name="Syromyatnikov M.Y."/>
            <person name="Popov V.N."/>
        </authorList>
    </citation>
    <scope>NUCLEOTIDE SEQUENCE [LARGE SCALE GENOMIC DNA]</scope>
    <source>
        <strain evidence="6 18">AH1</strain>
    </source>
</reference>
<reference evidence="14 23" key="10">
    <citation type="submission" date="2020-01" db="EMBL/GenBank/DDBJ databases">
        <title>Analysis of Virulence and Antimicrobial Resistance Gene Carriage in Staphylococcus aureus Infections in Equids Using Whole Genome Sequencing.</title>
        <authorList>
            <person name="Little S.V."/>
            <person name="Hillhouse A.E."/>
            <person name="Cohen N.D."/>
            <person name="Lawhon S.D."/>
            <person name="Bryan L.K."/>
        </authorList>
    </citation>
    <scope>NUCLEOTIDE SEQUENCE [LARGE SCALE GENOMIC DNA]</scope>
    <source>
        <strain evidence="14 23">61-017</strain>
    </source>
</reference>
<dbReference type="EMBL" id="UHAQ01000002">
    <property type="protein sequence ID" value="SUK34538.1"/>
    <property type="molecule type" value="Genomic_DNA"/>
</dbReference>
<dbReference type="Proteomes" id="UP000052129">
    <property type="component" value="Unassembled WGS sequence"/>
</dbReference>
<reference evidence="9" key="4">
    <citation type="journal article" date="2016" name="J. Infect. Dis.">
        <title>Comparative Genomics of Community-Associated Methicillin-Resistant Staphylococcus aureus Shows the Emergence of Clone ST8-USA300 in Geneva, Switzerland.</title>
        <authorList>
            <person name="Von Dach E."/>
            <person name="Diene S.M."/>
            <person name="Fankhauser C."/>
            <person name="Schrenzel J."/>
            <person name="Harbarth S."/>
            <person name="Francois P."/>
        </authorList>
    </citation>
    <scope>NUCLEOTIDE SEQUENCE</scope>
    <source>
        <strain evidence="9">MRSA_S26</strain>
    </source>
</reference>
<name>A0A0H2GBN6_STAAU</name>
<dbReference type="Pfam" id="PF26323">
    <property type="entry name" value="EsxC"/>
    <property type="match status" value="1"/>
</dbReference>
<evidence type="ECO:0000256" key="3">
    <source>
        <dbReference type="ARBA" id="ARBA00023026"/>
    </source>
</evidence>
<reference evidence="22 24" key="9">
    <citation type="submission" date="2019-11" db="EMBL/GenBank/DDBJ databases">
        <title>Implementation of targeted gown and glove precautions to prevent Staphylococcus aureus acquisition in community-based nursing homes.</title>
        <authorList>
            <person name="Stine O.C."/>
        </authorList>
    </citation>
    <scope>NUCLEOTIDE SEQUENCE [LARGE SCALE GENOMIC DNA]</scope>
    <source>
        <strain evidence="13 25">S_1081.LBCF.DN</strain>
        <strain evidence="12 22">S_2023.LVRQ.AN</strain>
        <strain evidence="11 24">S_2062.LAUP.DI</strain>
    </source>
</reference>
<evidence type="ECO:0000313" key="16">
    <source>
        <dbReference type="EMBL" id="SUK34538.1"/>
    </source>
</evidence>
<dbReference type="EMBL" id="CP023391">
    <property type="protein sequence ID" value="ATC70327.1"/>
    <property type="molecule type" value="Genomic_DNA"/>
</dbReference>
<dbReference type="EMBL" id="JAAFLG010000002">
    <property type="protein sequence ID" value="NDP55302.1"/>
    <property type="molecule type" value="Genomic_DNA"/>
</dbReference>
<keyword evidence="3" id="KW-0843">Virulence</keyword>
<evidence type="ECO:0000313" key="18">
    <source>
        <dbReference type="Proteomes" id="UP000039437"/>
    </source>
</evidence>
<comment type="similarity">
    <text evidence="4">Belongs to the EsxC family.</text>
</comment>
<dbReference type="EMBL" id="LR133917">
    <property type="protein sequence ID" value="VDY47233.1"/>
    <property type="molecule type" value="Genomic_DNA"/>
</dbReference>
<dbReference type="EMBL" id="CVOQ01000067">
    <property type="protein sequence ID" value="CRI22855.1"/>
    <property type="molecule type" value="Genomic_DNA"/>
</dbReference>
<comment type="subcellular location">
    <subcellularLocation>
        <location evidence="1">Secreted</location>
    </subcellularLocation>
</comment>
<dbReference type="Proteomes" id="UP000434412">
    <property type="component" value="Unassembled WGS sequence"/>
</dbReference>
<dbReference type="AlphaFoldDB" id="A0A0H2GBN6"/>
<reference evidence="17" key="8">
    <citation type="submission" date="2018-12" db="EMBL/GenBank/DDBJ databases">
        <authorList>
            <consortium name="Pathogen Informatics"/>
        </authorList>
    </citation>
    <scope>NUCLEOTIDE SEQUENCE</scope>
    <source>
        <strain evidence="17">NCTC8317</strain>
    </source>
</reference>
<evidence type="ECO:0000313" key="23">
    <source>
        <dbReference type="Proteomes" id="UP000466646"/>
    </source>
</evidence>
<dbReference type="Proteomes" id="UP000280323">
    <property type="component" value="Chromosome"/>
</dbReference>